<dbReference type="InterPro" id="IPR036890">
    <property type="entry name" value="HATPase_C_sf"/>
</dbReference>
<dbReference type="Proteomes" id="UP001143480">
    <property type="component" value="Unassembled WGS sequence"/>
</dbReference>
<dbReference type="EMBL" id="BSFP01000038">
    <property type="protein sequence ID" value="GLL03807.1"/>
    <property type="molecule type" value="Genomic_DNA"/>
</dbReference>
<evidence type="ECO:0000256" key="4">
    <source>
        <dbReference type="ARBA" id="ARBA00022679"/>
    </source>
</evidence>
<reference evidence="13" key="2">
    <citation type="submission" date="2023-01" db="EMBL/GenBank/DDBJ databases">
        <authorList>
            <person name="Sun Q."/>
            <person name="Evtushenko L."/>
        </authorList>
    </citation>
    <scope>NUCLEOTIDE SEQUENCE</scope>
    <source>
        <strain evidence="13">VKM Ac-1321</strain>
    </source>
</reference>
<dbReference type="PANTHER" id="PTHR24421">
    <property type="entry name" value="NITRATE/NITRITE SENSOR PROTEIN NARX-RELATED"/>
    <property type="match status" value="1"/>
</dbReference>
<dbReference type="Pfam" id="PF02518">
    <property type="entry name" value="HATPase_c"/>
    <property type="match status" value="1"/>
</dbReference>
<reference evidence="13" key="1">
    <citation type="journal article" date="2014" name="Int. J. Syst. Evol. Microbiol.">
        <title>Complete genome sequence of Corynebacterium casei LMG S-19264T (=DSM 44701T), isolated from a smear-ripened cheese.</title>
        <authorList>
            <consortium name="US DOE Joint Genome Institute (JGI-PGF)"/>
            <person name="Walter F."/>
            <person name="Albersmeier A."/>
            <person name="Kalinowski J."/>
            <person name="Ruckert C."/>
        </authorList>
    </citation>
    <scope>NUCLEOTIDE SEQUENCE</scope>
    <source>
        <strain evidence="13">VKM Ac-1321</strain>
    </source>
</reference>
<proteinExistence type="predicted"/>
<dbReference type="InterPro" id="IPR050482">
    <property type="entry name" value="Sensor_HK_TwoCompSys"/>
</dbReference>
<keyword evidence="7" id="KW-0067">ATP-binding</keyword>
<keyword evidence="9" id="KW-1133">Transmembrane helix</keyword>
<feature type="domain" description="Signal transduction histidine kinase subgroup 3 dimerisation and phosphoacceptor" evidence="11">
    <location>
        <begin position="164"/>
        <end position="230"/>
    </location>
</feature>
<feature type="transmembrane region" description="Helical" evidence="9">
    <location>
        <begin position="47"/>
        <end position="68"/>
    </location>
</feature>
<evidence type="ECO:0000256" key="1">
    <source>
        <dbReference type="ARBA" id="ARBA00000085"/>
    </source>
</evidence>
<sequence length="354" mass="37274">MRSRLFDAAGVACVLALLYLERHLAPVPILVIGTAMALCLLLRRAYPVPVAAAVYGLAVVQVAVRPAVRMVDVCVLIAMYSVVKYHRRLLWGIVAGGGAAAGVLIAAIVEWRSDTGSFWTVFSVVGAVTATVWASAYSVRTRRLYIASLEEERDQLARLMAADERAAIARELHDVIAHSLSVMIVQADGAAYVVQTSPAQARQALDTIAATGRAALTDMRRVLAVLRGPSAVVEERRRPRLADLAESGLALRIEGEAGALGAAEELTVFRIVQESMTNTLRHAGAGASLLVRLERSDGTLAITATDDGPGSVAGAEGHGLIGMRERVAMHGGTFAAGPVDGGGWQVRATIPVSG</sequence>
<evidence type="ECO:0000259" key="11">
    <source>
        <dbReference type="Pfam" id="PF07730"/>
    </source>
</evidence>
<feature type="transmembrane region" description="Helical" evidence="9">
    <location>
        <begin position="89"/>
        <end position="111"/>
    </location>
</feature>
<comment type="caution">
    <text evidence="13">The sequence shown here is derived from an EMBL/GenBank/DDBJ whole genome shotgun (WGS) entry which is preliminary data.</text>
</comment>
<evidence type="ECO:0000313" key="14">
    <source>
        <dbReference type="Proteomes" id="UP001143480"/>
    </source>
</evidence>
<dbReference type="Pfam" id="PF07730">
    <property type="entry name" value="HisKA_3"/>
    <property type="match status" value="1"/>
</dbReference>
<evidence type="ECO:0000313" key="13">
    <source>
        <dbReference type="EMBL" id="GLL03807.1"/>
    </source>
</evidence>
<dbReference type="Pfam" id="PF23539">
    <property type="entry name" value="DUF7134"/>
    <property type="match status" value="1"/>
</dbReference>
<dbReference type="PANTHER" id="PTHR24421:SF10">
    <property type="entry name" value="NITRATE_NITRITE SENSOR PROTEIN NARQ"/>
    <property type="match status" value="1"/>
</dbReference>
<name>A0A9W6NP78_9ACTN</name>
<dbReference type="InterPro" id="IPR003594">
    <property type="entry name" value="HATPase_dom"/>
</dbReference>
<evidence type="ECO:0000256" key="6">
    <source>
        <dbReference type="ARBA" id="ARBA00022777"/>
    </source>
</evidence>
<dbReference type="InterPro" id="IPR011712">
    <property type="entry name" value="Sig_transdc_His_kin_sub3_dim/P"/>
</dbReference>
<keyword evidence="6" id="KW-0418">Kinase</keyword>
<keyword evidence="5" id="KW-0547">Nucleotide-binding</keyword>
<dbReference type="EC" id="2.7.13.3" evidence="2"/>
<dbReference type="SUPFAM" id="SSF55874">
    <property type="entry name" value="ATPase domain of HSP90 chaperone/DNA topoisomerase II/histidine kinase"/>
    <property type="match status" value="1"/>
</dbReference>
<organism evidence="13 14">
    <name type="scientific">Dactylosporangium matsuzakiense</name>
    <dbReference type="NCBI Taxonomy" id="53360"/>
    <lineage>
        <taxon>Bacteria</taxon>
        <taxon>Bacillati</taxon>
        <taxon>Actinomycetota</taxon>
        <taxon>Actinomycetes</taxon>
        <taxon>Micromonosporales</taxon>
        <taxon>Micromonosporaceae</taxon>
        <taxon>Dactylosporangium</taxon>
    </lineage>
</organism>
<dbReference type="Gene3D" id="3.30.565.10">
    <property type="entry name" value="Histidine kinase-like ATPase, C-terminal domain"/>
    <property type="match status" value="1"/>
</dbReference>
<keyword evidence="4" id="KW-0808">Transferase</keyword>
<evidence type="ECO:0000256" key="2">
    <source>
        <dbReference type="ARBA" id="ARBA00012438"/>
    </source>
</evidence>
<gene>
    <name evidence="13" type="ORF">GCM10017581_055530</name>
</gene>
<evidence type="ECO:0000256" key="5">
    <source>
        <dbReference type="ARBA" id="ARBA00022741"/>
    </source>
</evidence>
<feature type="domain" description="Histidine kinase/HSP90-like ATPase" evidence="10">
    <location>
        <begin position="265"/>
        <end position="352"/>
    </location>
</feature>
<accession>A0A9W6NP78</accession>
<dbReference type="CDD" id="cd16917">
    <property type="entry name" value="HATPase_UhpB-NarQ-NarX-like"/>
    <property type="match status" value="1"/>
</dbReference>
<evidence type="ECO:0000256" key="8">
    <source>
        <dbReference type="ARBA" id="ARBA00023012"/>
    </source>
</evidence>
<keyword evidence="3" id="KW-0597">Phosphoprotein</keyword>
<dbReference type="AlphaFoldDB" id="A0A9W6NP78"/>
<keyword evidence="14" id="KW-1185">Reference proteome</keyword>
<evidence type="ECO:0000259" key="12">
    <source>
        <dbReference type="Pfam" id="PF23539"/>
    </source>
</evidence>
<dbReference type="GO" id="GO:0016020">
    <property type="term" value="C:membrane"/>
    <property type="evidence" value="ECO:0007669"/>
    <property type="project" value="InterPro"/>
</dbReference>
<dbReference type="RefSeq" id="WP_261960229.1">
    <property type="nucleotide sequence ID" value="NZ_BAAAXA010000001.1"/>
</dbReference>
<dbReference type="GO" id="GO:0005524">
    <property type="term" value="F:ATP binding"/>
    <property type="evidence" value="ECO:0007669"/>
    <property type="project" value="UniProtKB-KW"/>
</dbReference>
<feature type="domain" description="DUF7134" evidence="12">
    <location>
        <begin position="9"/>
        <end position="143"/>
    </location>
</feature>
<evidence type="ECO:0000256" key="7">
    <source>
        <dbReference type="ARBA" id="ARBA00022840"/>
    </source>
</evidence>
<evidence type="ECO:0000259" key="10">
    <source>
        <dbReference type="Pfam" id="PF02518"/>
    </source>
</evidence>
<dbReference type="InterPro" id="IPR055558">
    <property type="entry name" value="DUF7134"/>
</dbReference>
<comment type="catalytic activity">
    <reaction evidence="1">
        <text>ATP + protein L-histidine = ADP + protein N-phospho-L-histidine.</text>
        <dbReference type="EC" id="2.7.13.3"/>
    </reaction>
</comment>
<keyword evidence="9" id="KW-0472">Membrane</keyword>
<feature type="transmembrane region" description="Helical" evidence="9">
    <location>
        <begin position="117"/>
        <end position="139"/>
    </location>
</feature>
<keyword evidence="8" id="KW-0902">Two-component regulatory system</keyword>
<evidence type="ECO:0000256" key="9">
    <source>
        <dbReference type="SAM" id="Phobius"/>
    </source>
</evidence>
<dbReference type="GO" id="GO:0046983">
    <property type="term" value="F:protein dimerization activity"/>
    <property type="evidence" value="ECO:0007669"/>
    <property type="project" value="InterPro"/>
</dbReference>
<dbReference type="GO" id="GO:0000155">
    <property type="term" value="F:phosphorelay sensor kinase activity"/>
    <property type="evidence" value="ECO:0007669"/>
    <property type="project" value="InterPro"/>
</dbReference>
<keyword evidence="9" id="KW-0812">Transmembrane</keyword>
<dbReference type="Gene3D" id="1.20.5.1930">
    <property type="match status" value="1"/>
</dbReference>
<evidence type="ECO:0000256" key="3">
    <source>
        <dbReference type="ARBA" id="ARBA00022553"/>
    </source>
</evidence>
<protein>
    <recommendedName>
        <fullName evidence="2">histidine kinase</fullName>
        <ecNumber evidence="2">2.7.13.3</ecNumber>
    </recommendedName>
</protein>